<dbReference type="PANTHER" id="PTHR30189:SF1">
    <property type="entry name" value="LPS-ASSEMBLY PROTEIN LPTD"/>
    <property type="match status" value="1"/>
</dbReference>
<evidence type="ECO:0000313" key="5">
    <source>
        <dbReference type="Proteomes" id="UP000254101"/>
    </source>
</evidence>
<dbReference type="PANTHER" id="PTHR30189">
    <property type="entry name" value="LPS-ASSEMBLY PROTEIN"/>
    <property type="match status" value="1"/>
</dbReference>
<dbReference type="EMBL" id="QRBB01000001">
    <property type="protein sequence ID" value="RDS77163.1"/>
    <property type="molecule type" value="Genomic_DNA"/>
</dbReference>
<comment type="function">
    <text evidence="1">Involved in the assembly of lipopolysaccharide (LPS) at the surface of the outer membrane.</text>
</comment>
<dbReference type="InterPro" id="IPR007543">
    <property type="entry name" value="LptD_C"/>
</dbReference>
<sequence precursor="true">MRPTNRSALFPIANRGSLLEGVALTALATLAIVAPARAQDTAPDPAPDTAQQQADDEEAGPVEEAVNDYIDGDSPPPPGGQRDIGFEADTLEYDSTGDTVIARGTVVLREGDRSVRADEVRWNRPAGTINASGNVRYVDGDGNQLFASELELTDAFETGALEDLLLVLREGGRLAAERGERTEDGRISLVRGAYSGCAVVTEDGCPKTPSWKITAERVVYDPDTSRVRFENGFFSLFGQRILPLPTLELRTDGGPNSGFLVPSLRISRSNGVEVSGSYYWRLAENRDLELGAYVFTEAPPMVSGTYRELSNDGAFEATGYLTRSRRVDPFTLASQGEQDFRGYLSANGRYNLSDHWRFTGSARIASDRTFLRRYDISRDDRLRTVGELERIDANSYFVVAGFATQTLRLDQPQGQVPVALPLIDYRRRIDDPLLGGTVTLRGNSLSIVRPEGQDTQRALASAQWNLRRVTGLGQVVEFTALARGDVYHTQESAQTRFAAYRGEDGWQGRAIALAAVDVSWPLAGPLFGGTQVLTPRVQVVGTPPISNTDIPNEDSRAIDLEDVNLFSLNRFPGEDRFEDGARVTYGVDWEVTRPDWRVSANIGQSYRLDDKAIIFPDGTGLSDRFSDIVGRTRVRYKDFVSLTYRFRMDKDNLAARRTEVDATIGSRKTYAEIGYLRLDRNIPQINEDLGDREELRAAGRVAFADNWSVFGAAVVNMTNRDEDPTLETDGFEPIRTRLGVAYQDDCIDLGVTWRRDFVSQGDALRGNTIELTFRLLNLGFSN</sequence>
<dbReference type="InterPro" id="IPR050218">
    <property type="entry name" value="LptD"/>
</dbReference>
<reference evidence="4 5" key="1">
    <citation type="submission" date="2018-07" db="EMBL/GenBank/DDBJ databases">
        <title>Erythrobacter nanhaiensis sp. nov., a novel member of the genus Erythrobacter isolated from the South China Sea.</title>
        <authorList>
            <person name="Chen X."/>
            <person name="Liu J."/>
        </authorList>
    </citation>
    <scope>NUCLEOTIDE SEQUENCE [LARGE SCALE GENOMIC DNA]</scope>
    <source>
        <strain evidence="4 5">S-5</strain>
    </source>
</reference>
<keyword evidence="1" id="KW-0998">Cell outer membrane</keyword>
<feature type="signal peptide" evidence="1">
    <location>
        <begin position="1"/>
        <end position="38"/>
    </location>
</feature>
<name>A0A395LJK9_9SPHN</name>
<dbReference type="GO" id="GO:0015920">
    <property type="term" value="P:lipopolysaccharide transport"/>
    <property type="evidence" value="ECO:0007669"/>
    <property type="project" value="InterPro"/>
</dbReference>
<evidence type="ECO:0000259" key="3">
    <source>
        <dbReference type="Pfam" id="PF04453"/>
    </source>
</evidence>
<accession>A0A395LJK9</accession>
<proteinExistence type="inferred from homology"/>
<gene>
    <name evidence="1" type="primary">lptD</name>
    <name evidence="4" type="ORF">DL238_05745</name>
</gene>
<keyword evidence="1" id="KW-0472">Membrane</keyword>
<keyword evidence="1" id="KW-0732">Signal</keyword>
<keyword evidence="5" id="KW-1185">Reference proteome</keyword>
<comment type="similarity">
    <text evidence="1">Belongs to the LptD family.</text>
</comment>
<feature type="region of interest" description="Disordered" evidence="2">
    <location>
        <begin position="38"/>
        <end position="60"/>
    </location>
</feature>
<feature type="chain" id="PRO_5017492069" description="LPS-assembly protein LptD" evidence="1">
    <location>
        <begin position="39"/>
        <end position="782"/>
    </location>
</feature>
<dbReference type="HAMAP" id="MF_01411">
    <property type="entry name" value="LPS_assembly_LptD"/>
    <property type="match status" value="1"/>
</dbReference>
<dbReference type="GO" id="GO:1990351">
    <property type="term" value="C:transporter complex"/>
    <property type="evidence" value="ECO:0007669"/>
    <property type="project" value="TreeGrafter"/>
</dbReference>
<dbReference type="OrthoDB" id="9760225at2"/>
<comment type="subcellular location">
    <subcellularLocation>
        <location evidence="1">Cell outer membrane</location>
    </subcellularLocation>
</comment>
<comment type="caution">
    <text evidence="1">Lacks conserved residue(s) required for the propagation of feature annotation.</text>
</comment>
<comment type="caution">
    <text evidence="4">The sequence shown here is derived from an EMBL/GenBank/DDBJ whole genome shotgun (WGS) entry which is preliminary data.</text>
</comment>
<dbReference type="GO" id="GO:0009279">
    <property type="term" value="C:cell outer membrane"/>
    <property type="evidence" value="ECO:0007669"/>
    <property type="project" value="UniProtKB-SubCell"/>
</dbReference>
<evidence type="ECO:0000313" key="4">
    <source>
        <dbReference type="EMBL" id="RDS77163.1"/>
    </source>
</evidence>
<dbReference type="Gene3D" id="2.60.450.10">
    <property type="entry name" value="Lipopolysaccharide (LPS) transport protein A like domain"/>
    <property type="match status" value="1"/>
</dbReference>
<dbReference type="GO" id="GO:0043165">
    <property type="term" value="P:Gram-negative-bacterium-type cell outer membrane assembly"/>
    <property type="evidence" value="ECO:0007669"/>
    <property type="project" value="UniProtKB-UniRule"/>
</dbReference>
<dbReference type="AlphaFoldDB" id="A0A395LJK9"/>
<feature type="domain" description="LptD C-terminal" evidence="3">
    <location>
        <begin position="340"/>
        <end position="707"/>
    </location>
</feature>
<evidence type="ECO:0000256" key="2">
    <source>
        <dbReference type="SAM" id="MobiDB-lite"/>
    </source>
</evidence>
<dbReference type="RefSeq" id="WP_115491383.1">
    <property type="nucleotide sequence ID" value="NZ_JACHWW010000001.1"/>
</dbReference>
<organism evidence="4 5">
    <name type="scientific">Alteriqipengyuania lutimaris</name>
    <dbReference type="NCBI Taxonomy" id="1538146"/>
    <lineage>
        <taxon>Bacteria</taxon>
        <taxon>Pseudomonadati</taxon>
        <taxon>Pseudomonadota</taxon>
        <taxon>Alphaproteobacteria</taxon>
        <taxon>Sphingomonadales</taxon>
        <taxon>Erythrobacteraceae</taxon>
        <taxon>Alteriqipengyuania</taxon>
    </lineage>
</organism>
<dbReference type="Pfam" id="PF04453">
    <property type="entry name" value="LptD"/>
    <property type="match status" value="1"/>
</dbReference>
<comment type="subunit">
    <text evidence="1">Component of the lipopolysaccharide transport and assembly complex.</text>
</comment>
<dbReference type="Proteomes" id="UP000254101">
    <property type="component" value="Unassembled WGS sequence"/>
</dbReference>
<protein>
    <recommendedName>
        <fullName evidence="1">LPS-assembly protein LptD</fullName>
    </recommendedName>
</protein>
<evidence type="ECO:0000256" key="1">
    <source>
        <dbReference type="HAMAP-Rule" id="MF_01411"/>
    </source>
</evidence>
<dbReference type="InterPro" id="IPR020889">
    <property type="entry name" value="LipoPS_assembly_LptD"/>
</dbReference>